<evidence type="ECO:0000313" key="2">
    <source>
        <dbReference type="EMBL" id="TNY17478.1"/>
    </source>
</evidence>
<dbReference type="EMBL" id="SOZI01000198">
    <property type="protein sequence ID" value="TNY17478.1"/>
    <property type="molecule type" value="Genomic_DNA"/>
</dbReference>
<feature type="non-terminal residue" evidence="2">
    <location>
        <position position="337"/>
    </location>
</feature>
<organism evidence="2 3">
    <name type="scientific">Rhodotorula diobovata</name>
    <dbReference type="NCBI Taxonomy" id="5288"/>
    <lineage>
        <taxon>Eukaryota</taxon>
        <taxon>Fungi</taxon>
        <taxon>Dikarya</taxon>
        <taxon>Basidiomycota</taxon>
        <taxon>Pucciniomycotina</taxon>
        <taxon>Microbotryomycetes</taxon>
        <taxon>Sporidiobolales</taxon>
        <taxon>Sporidiobolaceae</taxon>
        <taxon>Rhodotorula</taxon>
    </lineage>
</organism>
<accession>A0A5C5FL13</accession>
<feature type="region of interest" description="Disordered" evidence="1">
    <location>
        <begin position="1"/>
        <end position="112"/>
    </location>
</feature>
<feature type="compositionally biased region" description="Low complexity" evidence="1">
    <location>
        <begin position="1"/>
        <end position="11"/>
    </location>
</feature>
<comment type="caution">
    <text evidence="2">The sequence shown here is derived from an EMBL/GenBank/DDBJ whole genome shotgun (WGS) entry which is preliminary data.</text>
</comment>
<sequence length="337" mass="34919">MATAARPATGRPSRRPRPAAHAPAHPALARPCQVRDACSPLPGRPAATSRGRQCRPGARTRAGGAPCAAAHGVSPPGSAREREQPRLQEGVQRLGEGASPAQSAQARRERSRCRVLPGERHATVVKLGHVALSMQRLGHGLHARRRTRHCRATGPVRALHRAASACHARGRGRGARRGGAGEGGRRGCRRCWRAAAEVDLPRGRVLRLSRRVTRAVRARSASARPNLPKRALSRPLSQLAVAPLSSTAALPCVHFALERSSQSSHASASARGGTGDPARLGGLLPTGTPASAASSCPDRASAHCAAADGRGRAESGDVGAEVGEGAVRARTAATDVS</sequence>
<dbReference type="AlphaFoldDB" id="A0A5C5FL13"/>
<gene>
    <name evidence="2" type="ORF">DMC30DRAFT_449684</name>
</gene>
<reference evidence="2 3" key="1">
    <citation type="submission" date="2019-03" db="EMBL/GenBank/DDBJ databases">
        <title>Rhodosporidium diobovatum UCD-FST 08-225 genome sequencing, assembly, and annotation.</title>
        <authorList>
            <person name="Fakankun I.U."/>
            <person name="Fristensky B."/>
            <person name="Levin D.B."/>
        </authorList>
    </citation>
    <scope>NUCLEOTIDE SEQUENCE [LARGE SCALE GENOMIC DNA]</scope>
    <source>
        <strain evidence="2 3">UCD-FST 08-225</strain>
    </source>
</reference>
<feature type="compositionally biased region" description="Low complexity" evidence="1">
    <location>
        <begin position="19"/>
        <end position="31"/>
    </location>
</feature>
<proteinExistence type="predicted"/>
<name>A0A5C5FL13_9BASI</name>
<feature type="compositionally biased region" description="Low complexity" evidence="1">
    <location>
        <begin position="318"/>
        <end position="330"/>
    </location>
</feature>
<keyword evidence="3" id="KW-1185">Reference proteome</keyword>
<dbReference type="Proteomes" id="UP000311382">
    <property type="component" value="Unassembled WGS sequence"/>
</dbReference>
<feature type="region of interest" description="Disordered" evidence="1">
    <location>
        <begin position="264"/>
        <end position="337"/>
    </location>
</feature>
<evidence type="ECO:0000313" key="3">
    <source>
        <dbReference type="Proteomes" id="UP000311382"/>
    </source>
</evidence>
<protein>
    <submittedName>
        <fullName evidence="2">Uncharacterized protein</fullName>
    </submittedName>
</protein>
<evidence type="ECO:0000256" key="1">
    <source>
        <dbReference type="SAM" id="MobiDB-lite"/>
    </source>
</evidence>